<feature type="compositionally biased region" description="Polar residues" evidence="1">
    <location>
        <begin position="29"/>
        <end position="40"/>
    </location>
</feature>
<feature type="region of interest" description="Disordered" evidence="1">
    <location>
        <begin position="16"/>
        <end position="45"/>
    </location>
</feature>
<gene>
    <name evidence="2" type="ORF">PAXRUDRAFT_135711</name>
</gene>
<accession>A0A0D0DHI9</accession>
<feature type="compositionally biased region" description="Low complexity" evidence="1">
    <location>
        <begin position="16"/>
        <end position="28"/>
    </location>
</feature>
<sequence>MHSAAASCACASSVSAHASSSSSESPSVNQSCPRHTSSIPVSKRNGADCDADIFVNANAPQCCHCGWRGSHSPSCPFR</sequence>
<reference evidence="3" key="2">
    <citation type="submission" date="2015-01" db="EMBL/GenBank/DDBJ databases">
        <title>Evolutionary Origins and Diversification of the Mycorrhizal Mutualists.</title>
        <authorList>
            <consortium name="DOE Joint Genome Institute"/>
            <consortium name="Mycorrhizal Genomics Consortium"/>
            <person name="Kohler A."/>
            <person name="Kuo A."/>
            <person name="Nagy L.G."/>
            <person name="Floudas D."/>
            <person name="Copeland A."/>
            <person name="Barry K.W."/>
            <person name="Cichocki N."/>
            <person name="Veneault-Fourrey C."/>
            <person name="LaButti K."/>
            <person name="Lindquist E.A."/>
            <person name="Lipzen A."/>
            <person name="Lundell T."/>
            <person name="Morin E."/>
            <person name="Murat C."/>
            <person name="Riley R."/>
            <person name="Ohm R."/>
            <person name="Sun H."/>
            <person name="Tunlid A."/>
            <person name="Henrissat B."/>
            <person name="Grigoriev I.V."/>
            <person name="Hibbett D.S."/>
            <person name="Martin F."/>
        </authorList>
    </citation>
    <scope>NUCLEOTIDE SEQUENCE [LARGE SCALE GENOMIC DNA]</scope>
    <source>
        <strain evidence="3">Ve08.2h10</strain>
    </source>
</reference>
<reference evidence="2 3" key="1">
    <citation type="submission" date="2014-04" db="EMBL/GenBank/DDBJ databases">
        <authorList>
            <consortium name="DOE Joint Genome Institute"/>
            <person name="Kuo A."/>
            <person name="Kohler A."/>
            <person name="Jargeat P."/>
            <person name="Nagy L.G."/>
            <person name="Floudas D."/>
            <person name="Copeland A."/>
            <person name="Barry K.W."/>
            <person name="Cichocki N."/>
            <person name="Veneault-Fourrey C."/>
            <person name="LaButti K."/>
            <person name="Lindquist E.A."/>
            <person name="Lipzen A."/>
            <person name="Lundell T."/>
            <person name="Morin E."/>
            <person name="Murat C."/>
            <person name="Sun H."/>
            <person name="Tunlid A."/>
            <person name="Henrissat B."/>
            <person name="Grigoriev I.V."/>
            <person name="Hibbett D.S."/>
            <person name="Martin F."/>
            <person name="Nordberg H.P."/>
            <person name="Cantor M.N."/>
            <person name="Hua S.X."/>
        </authorList>
    </citation>
    <scope>NUCLEOTIDE SEQUENCE [LARGE SCALE GENOMIC DNA]</scope>
    <source>
        <strain evidence="2 3">Ve08.2h10</strain>
    </source>
</reference>
<dbReference type="HOGENOM" id="CLU_197734_0_0_1"/>
<dbReference type="AlphaFoldDB" id="A0A0D0DHI9"/>
<name>A0A0D0DHI9_9AGAM</name>
<proteinExistence type="predicted"/>
<organism evidence="2 3">
    <name type="scientific">Paxillus rubicundulus Ve08.2h10</name>
    <dbReference type="NCBI Taxonomy" id="930991"/>
    <lineage>
        <taxon>Eukaryota</taxon>
        <taxon>Fungi</taxon>
        <taxon>Dikarya</taxon>
        <taxon>Basidiomycota</taxon>
        <taxon>Agaricomycotina</taxon>
        <taxon>Agaricomycetes</taxon>
        <taxon>Agaricomycetidae</taxon>
        <taxon>Boletales</taxon>
        <taxon>Paxilineae</taxon>
        <taxon>Paxillaceae</taxon>
        <taxon>Paxillus</taxon>
    </lineage>
</organism>
<evidence type="ECO:0000313" key="3">
    <source>
        <dbReference type="Proteomes" id="UP000054538"/>
    </source>
</evidence>
<dbReference type="OrthoDB" id="2919358at2759"/>
<evidence type="ECO:0000256" key="1">
    <source>
        <dbReference type="SAM" id="MobiDB-lite"/>
    </source>
</evidence>
<dbReference type="Proteomes" id="UP000054538">
    <property type="component" value="Unassembled WGS sequence"/>
</dbReference>
<dbReference type="InParanoid" id="A0A0D0DHI9"/>
<dbReference type="EMBL" id="KN824923">
    <property type="protein sequence ID" value="KIK97717.1"/>
    <property type="molecule type" value="Genomic_DNA"/>
</dbReference>
<keyword evidence="3" id="KW-1185">Reference proteome</keyword>
<evidence type="ECO:0000313" key="2">
    <source>
        <dbReference type="EMBL" id="KIK97717.1"/>
    </source>
</evidence>
<protein>
    <submittedName>
        <fullName evidence="2">Uncharacterized protein</fullName>
    </submittedName>
</protein>